<keyword evidence="2" id="KW-1185">Reference proteome</keyword>
<dbReference type="AlphaFoldDB" id="A0A7J9BYG6"/>
<dbReference type="Proteomes" id="UP000593579">
    <property type="component" value="Unassembled WGS sequence"/>
</dbReference>
<name>A0A7J9BYG6_GOSGO</name>
<comment type="caution">
    <text evidence="1">The sequence shown here is derived from an EMBL/GenBank/DDBJ whole genome shotgun (WGS) entry which is preliminary data.</text>
</comment>
<evidence type="ECO:0000313" key="1">
    <source>
        <dbReference type="EMBL" id="MBA0741249.1"/>
    </source>
</evidence>
<sequence length="96" mass="10712">MSGPPSSLIENYLREAGFWHVANIGWGFKLDQKLISVFLQLGLPVDRSVLTGSAQFADWGVICYDLLSAIPDIIYGGRSIWASYETYSQSRGIRLK</sequence>
<protein>
    <submittedName>
        <fullName evidence="1">Uncharacterized protein</fullName>
    </submittedName>
</protein>
<evidence type="ECO:0000313" key="2">
    <source>
        <dbReference type="Proteomes" id="UP000593579"/>
    </source>
</evidence>
<reference evidence="1 2" key="1">
    <citation type="journal article" date="2019" name="Genome Biol. Evol.">
        <title>Insights into the evolution of the New World diploid cottons (Gossypium, subgenus Houzingenia) based on genome sequencing.</title>
        <authorList>
            <person name="Grover C.E."/>
            <person name="Arick M.A. 2nd"/>
            <person name="Thrash A."/>
            <person name="Conover J.L."/>
            <person name="Sanders W.S."/>
            <person name="Peterson D.G."/>
            <person name="Frelichowski J.E."/>
            <person name="Scheffler J.A."/>
            <person name="Scheffler B.E."/>
            <person name="Wendel J.F."/>
        </authorList>
    </citation>
    <scope>NUCLEOTIDE SEQUENCE [LARGE SCALE GENOMIC DNA]</scope>
    <source>
        <strain evidence="1">5</strain>
        <tissue evidence="1">Leaf</tissue>
    </source>
</reference>
<organism evidence="1 2">
    <name type="scientific">Gossypium gossypioides</name>
    <name type="common">Mexican cotton</name>
    <name type="synonym">Selera gossypioides</name>
    <dbReference type="NCBI Taxonomy" id="34282"/>
    <lineage>
        <taxon>Eukaryota</taxon>
        <taxon>Viridiplantae</taxon>
        <taxon>Streptophyta</taxon>
        <taxon>Embryophyta</taxon>
        <taxon>Tracheophyta</taxon>
        <taxon>Spermatophyta</taxon>
        <taxon>Magnoliopsida</taxon>
        <taxon>eudicotyledons</taxon>
        <taxon>Gunneridae</taxon>
        <taxon>Pentapetalae</taxon>
        <taxon>rosids</taxon>
        <taxon>malvids</taxon>
        <taxon>Malvales</taxon>
        <taxon>Malvaceae</taxon>
        <taxon>Malvoideae</taxon>
        <taxon>Gossypium</taxon>
    </lineage>
</organism>
<dbReference type="EMBL" id="JABEZY010000007">
    <property type="protein sequence ID" value="MBA0741249.1"/>
    <property type="molecule type" value="Genomic_DNA"/>
</dbReference>
<accession>A0A7J9BYG6</accession>
<proteinExistence type="predicted"/>
<gene>
    <name evidence="1" type="ORF">Gogos_014417</name>
</gene>
<dbReference type="OrthoDB" id="1421598at2759"/>